<dbReference type="CDD" id="cd15482">
    <property type="entry name" value="Sialidase_non-viral"/>
    <property type="match status" value="1"/>
</dbReference>
<accession>A0A1L5FBM8</accession>
<protein>
    <recommendedName>
        <fullName evidence="5">Exo-alpha-sialidase</fullName>
    </recommendedName>
</protein>
<feature type="region of interest" description="Disordered" evidence="1">
    <location>
        <begin position="56"/>
        <end position="78"/>
    </location>
</feature>
<evidence type="ECO:0000313" key="4">
    <source>
        <dbReference type="Proteomes" id="UP000184604"/>
    </source>
</evidence>
<dbReference type="OrthoDB" id="9812814at2"/>
<dbReference type="InterPro" id="IPR002860">
    <property type="entry name" value="BNR_rpt"/>
</dbReference>
<evidence type="ECO:0000256" key="2">
    <source>
        <dbReference type="SAM" id="SignalP"/>
    </source>
</evidence>
<feature type="signal peptide" evidence="2">
    <location>
        <begin position="1"/>
        <end position="36"/>
    </location>
</feature>
<keyword evidence="2" id="KW-0732">Signal</keyword>
<evidence type="ECO:0008006" key="5">
    <source>
        <dbReference type="Google" id="ProtNLM"/>
    </source>
</evidence>
<dbReference type="Gene3D" id="2.120.10.10">
    <property type="match status" value="1"/>
</dbReference>
<dbReference type="EMBL" id="CP018335">
    <property type="protein sequence ID" value="APM40220.1"/>
    <property type="molecule type" value="Genomic_DNA"/>
</dbReference>
<gene>
    <name evidence="3" type="ORF">BS101_16480</name>
</gene>
<evidence type="ECO:0000313" key="3">
    <source>
        <dbReference type="EMBL" id="APM40220.1"/>
    </source>
</evidence>
<sequence length="146" mass="14925">MKSRLSLILNTTKKKMGAALLCGAFAATIGTGTVLASNSTNSLLGKVVNGVRSYSTDGGKTWSGKAPEGVTVNEDKDSTGGVLKGLSLEGDTKGKGGLAVKVENGVRSYSTDGGKTWSKEVPKGVTVSEDGKKIKMVKTQSAAEAN</sequence>
<name>A0A1L5FBM8_CLOKL</name>
<proteinExistence type="predicted"/>
<dbReference type="InterPro" id="IPR036278">
    <property type="entry name" value="Sialidase_sf"/>
</dbReference>
<dbReference type="Proteomes" id="UP000184604">
    <property type="component" value="Chromosome"/>
</dbReference>
<dbReference type="RefSeq" id="WP_073539819.1">
    <property type="nucleotide sequence ID" value="NZ_CP018335.1"/>
</dbReference>
<dbReference type="AlphaFoldDB" id="A0A1L5FBM8"/>
<reference evidence="3 4" key="1">
    <citation type="submission" date="2016-12" db="EMBL/GenBank/DDBJ databases">
        <title>Complete genome sequence of Clostridium kluyveri JZZ isolated from the pit mud of a Chinese flavor liquor-making factory.</title>
        <authorList>
            <person name="Wang Y."/>
        </authorList>
    </citation>
    <scope>NUCLEOTIDE SEQUENCE [LARGE SCALE GENOMIC DNA]</scope>
    <source>
        <strain evidence="3 4">JZZ</strain>
    </source>
</reference>
<feature type="chain" id="PRO_5012792398" description="Exo-alpha-sialidase" evidence="2">
    <location>
        <begin position="37"/>
        <end position="146"/>
    </location>
</feature>
<evidence type="ECO:0000256" key="1">
    <source>
        <dbReference type="SAM" id="MobiDB-lite"/>
    </source>
</evidence>
<dbReference type="SUPFAM" id="SSF50939">
    <property type="entry name" value="Sialidases"/>
    <property type="match status" value="1"/>
</dbReference>
<organism evidence="3 4">
    <name type="scientific">Clostridium kluyveri</name>
    <dbReference type="NCBI Taxonomy" id="1534"/>
    <lineage>
        <taxon>Bacteria</taxon>
        <taxon>Bacillati</taxon>
        <taxon>Bacillota</taxon>
        <taxon>Clostridia</taxon>
        <taxon>Eubacteriales</taxon>
        <taxon>Clostridiaceae</taxon>
        <taxon>Clostridium</taxon>
    </lineage>
</organism>
<dbReference type="Pfam" id="PF02012">
    <property type="entry name" value="BNR"/>
    <property type="match status" value="2"/>
</dbReference>